<organism evidence="1 2">
    <name type="scientific">Candidatus Kaiserbacteria bacterium RIFCSPLOWO2_01_FULL_54_24</name>
    <dbReference type="NCBI Taxonomy" id="1798515"/>
    <lineage>
        <taxon>Bacteria</taxon>
        <taxon>Candidatus Kaiseribacteriota</taxon>
    </lineage>
</organism>
<sequence length="84" mass="9491">MYYKPAVLRSFPAARTCLENPRLEGSILDMMDFKELPPNEKSKAEQVEPLSSSLQISPQVRTAVTDKLFNVLGKLANENLHYPL</sequence>
<name>A0A1F6ETB6_9BACT</name>
<comment type="caution">
    <text evidence="1">The sequence shown here is derived from an EMBL/GenBank/DDBJ whole genome shotgun (WGS) entry which is preliminary data.</text>
</comment>
<evidence type="ECO:0000313" key="1">
    <source>
        <dbReference type="EMBL" id="OGG76857.1"/>
    </source>
</evidence>
<protein>
    <submittedName>
        <fullName evidence="1">Uncharacterized protein</fullName>
    </submittedName>
</protein>
<proteinExistence type="predicted"/>
<accession>A0A1F6ETB6</accession>
<dbReference type="EMBL" id="MFMC01000036">
    <property type="protein sequence ID" value="OGG76857.1"/>
    <property type="molecule type" value="Genomic_DNA"/>
</dbReference>
<gene>
    <name evidence="1" type="ORF">A3B35_02070</name>
</gene>
<dbReference type="Proteomes" id="UP000177215">
    <property type="component" value="Unassembled WGS sequence"/>
</dbReference>
<reference evidence="1 2" key="1">
    <citation type="journal article" date="2016" name="Nat. Commun.">
        <title>Thousands of microbial genomes shed light on interconnected biogeochemical processes in an aquifer system.</title>
        <authorList>
            <person name="Anantharaman K."/>
            <person name="Brown C.T."/>
            <person name="Hug L.A."/>
            <person name="Sharon I."/>
            <person name="Castelle C.J."/>
            <person name="Probst A.J."/>
            <person name="Thomas B.C."/>
            <person name="Singh A."/>
            <person name="Wilkins M.J."/>
            <person name="Karaoz U."/>
            <person name="Brodie E.L."/>
            <person name="Williams K.H."/>
            <person name="Hubbard S.S."/>
            <person name="Banfield J.F."/>
        </authorList>
    </citation>
    <scope>NUCLEOTIDE SEQUENCE [LARGE SCALE GENOMIC DNA]</scope>
</reference>
<dbReference type="AlphaFoldDB" id="A0A1F6ETB6"/>
<evidence type="ECO:0000313" key="2">
    <source>
        <dbReference type="Proteomes" id="UP000177215"/>
    </source>
</evidence>